<proteinExistence type="predicted"/>
<dbReference type="SUPFAM" id="SSF52540">
    <property type="entry name" value="P-loop containing nucleoside triphosphate hydrolases"/>
    <property type="match status" value="1"/>
</dbReference>
<feature type="domain" description="PD-(D/E)XK endonuclease-like" evidence="1">
    <location>
        <begin position="764"/>
        <end position="1035"/>
    </location>
</feature>
<reference evidence="3" key="1">
    <citation type="journal article" date="2022" name="Int. J. Syst. Evol. Microbiol.">
        <title>Anaeromyxobacter oryzae sp. nov., Anaeromyxobacter diazotrophicus sp. nov. and Anaeromyxobacter paludicola sp. nov., isolated from paddy soils.</title>
        <authorList>
            <person name="Itoh H."/>
            <person name="Xu Z."/>
            <person name="Mise K."/>
            <person name="Masuda Y."/>
            <person name="Ushijima N."/>
            <person name="Hayakawa C."/>
            <person name="Shiratori Y."/>
            <person name="Senoo K."/>
        </authorList>
    </citation>
    <scope>NUCLEOTIDE SEQUENCE [LARGE SCALE GENOMIC DNA]</scope>
    <source>
        <strain evidence="3">Red630</strain>
    </source>
</reference>
<protein>
    <recommendedName>
        <fullName evidence="1">PD-(D/E)XK endonuclease-like domain-containing protein</fullName>
    </recommendedName>
</protein>
<evidence type="ECO:0000259" key="1">
    <source>
        <dbReference type="Pfam" id="PF12705"/>
    </source>
</evidence>
<evidence type="ECO:0000313" key="2">
    <source>
        <dbReference type="EMBL" id="BDG08591.1"/>
    </source>
</evidence>
<evidence type="ECO:0000313" key="3">
    <source>
        <dbReference type="Proteomes" id="UP001162734"/>
    </source>
</evidence>
<dbReference type="Pfam" id="PF12705">
    <property type="entry name" value="PDDEXK_1"/>
    <property type="match status" value="1"/>
</dbReference>
<dbReference type="InterPro" id="IPR027417">
    <property type="entry name" value="P-loop_NTPase"/>
</dbReference>
<dbReference type="EMBL" id="AP025592">
    <property type="protein sequence ID" value="BDG08591.1"/>
    <property type="molecule type" value="Genomic_DNA"/>
</dbReference>
<keyword evidence="3" id="KW-1185">Reference proteome</keyword>
<dbReference type="Proteomes" id="UP001162734">
    <property type="component" value="Chromosome"/>
</dbReference>
<dbReference type="RefSeq" id="WP_248345769.1">
    <property type="nucleotide sequence ID" value="NZ_AP025592.1"/>
</dbReference>
<sequence length="1067" mass="112070">MPALVLRSLADLANAVAALPVAGPLPVRTVLVSSERQAHALRRALVESGREGVLAGTRFTSAVALAEEVLHGAGTRFQPGEDGLRGARLLTLFDDPPPLEYFDPELLRSRPGWDEAFARTLSDLEGAGLRPDTLPVDRPQWRDVAAIWRRLEETAGTSFTAARILAEAAAVLRRGGAAPEGPALAVVTGHERAVHGAFLRALPGAALGIWAVRPLTDRFLQRVEALYGEQARRALELSPPSPAGAPSHELDLLQRHLFGSAADLADPSRPRSTGPDGTVHLEEHAGVEAEVEAAVDWVARQVLEHGTALQEVAVLTAQPGPVTALLAARIARLPFPGGPLPVYVAGGISTTATAAGARLLALLQALAGWLPAEAVAAVLPSLRAEQDGSNHLSHAEAIRVAFALGTAGGNAAHPQGALEWPVRAAAREAELETALAAAEENAQRVGGPAVREVREIQALLALVRAARPALEALGGLARLVYKGAPIGALLDALETFAGNFLLEPGTGPKVSQLLADSFDAARSDLLAKTLRGPDALRLIEDRLRGLSLAQGRFGAPAVFVGTVAEAAGLEFAAVRVVGLCEGALPSAVRQDPVLPDALRHGAAPLLPLAEDRALAQLHGLARVVAGTRSALALSAPRTGLDRGEREPASIFVEAGAALARPNAATGARGALVPGLKALRRDAFRPARADAAGFREVHPVVARAWLERAAAEGELHPSWRDEPALDLGRVAALSDLEAPPGPADGLLGESGAAPVMPGLTPEKPISASALGQLLGCPRRFLYGRVLHLDDPAAAPSMNELDALTYGTLFHGVMEAFFCAHGAAFAARGKSLERWQEVAGELADAHLDALLSEVPLAGEGIREKERNRLRDDVRSFLAYDREGAQGRAFVDVERPFGYDAPLALPAGERTLYVRGCIDRLDVQDGVTLLRDLKTGKPHPRTGDEAGPTAVRDVQLALYALVTKQLARKWGLPGKVQAAYAYAADRGERERAFREDVKALTDAGKGWLSLAAKLLATRTFPATTNSKGCTFCGFKPLCGGEAPERSGRILGQANGPAAAFYALENGTDQP</sequence>
<dbReference type="Gene3D" id="3.90.320.10">
    <property type="match status" value="1"/>
</dbReference>
<name>A0ABM7X9R8_9BACT</name>
<accession>A0ABM7X9R8</accession>
<gene>
    <name evidence="2" type="ORF">AMPC_17040</name>
</gene>
<organism evidence="2 3">
    <name type="scientific">Anaeromyxobacter paludicola</name>
    <dbReference type="NCBI Taxonomy" id="2918171"/>
    <lineage>
        <taxon>Bacteria</taxon>
        <taxon>Pseudomonadati</taxon>
        <taxon>Myxococcota</taxon>
        <taxon>Myxococcia</taxon>
        <taxon>Myxococcales</taxon>
        <taxon>Cystobacterineae</taxon>
        <taxon>Anaeromyxobacteraceae</taxon>
        <taxon>Anaeromyxobacter</taxon>
    </lineage>
</organism>
<dbReference type="InterPro" id="IPR038726">
    <property type="entry name" value="PDDEXK_AddAB-type"/>
</dbReference>
<dbReference type="InterPro" id="IPR011604">
    <property type="entry name" value="PDDEXK-like_dom_sf"/>
</dbReference>